<feature type="modified residue" description="N6-lipoyllysine" evidence="3 4">
    <location>
        <position position="63"/>
    </location>
</feature>
<dbReference type="InterPro" id="IPR003016">
    <property type="entry name" value="2-oxoA_DH_lipoyl-BS"/>
</dbReference>
<accession>G5IFK0</accession>
<protein>
    <recommendedName>
        <fullName evidence="3">Glycine cleavage system H protein</fullName>
    </recommendedName>
</protein>
<comment type="caution">
    <text evidence="6">The sequence shown here is derived from an EMBL/GenBank/DDBJ whole genome shotgun (WGS) entry which is preliminary data.</text>
</comment>
<evidence type="ECO:0000256" key="3">
    <source>
        <dbReference type="HAMAP-Rule" id="MF_00272"/>
    </source>
</evidence>
<comment type="cofactor">
    <cofactor evidence="3">
        <name>(R)-lipoate</name>
        <dbReference type="ChEBI" id="CHEBI:83088"/>
    </cofactor>
    <text evidence="3">Binds 1 lipoyl cofactor covalently.</text>
</comment>
<evidence type="ECO:0000259" key="5">
    <source>
        <dbReference type="PROSITE" id="PS50968"/>
    </source>
</evidence>
<comment type="function">
    <text evidence="3">The glycine cleavage system catalyzes the degradation of glycine. The H protein shuttles the methylamine group of glycine from the P protein to the T protein.</text>
</comment>
<dbReference type="InterPro" id="IPR011053">
    <property type="entry name" value="Single_hybrid_motif"/>
</dbReference>
<dbReference type="GO" id="GO:0009249">
    <property type="term" value="P:protein lipoylation"/>
    <property type="evidence" value="ECO:0007669"/>
    <property type="project" value="TreeGrafter"/>
</dbReference>
<organism evidence="6 7">
    <name type="scientific">Hungatella hathewayi WAL-18680</name>
    <dbReference type="NCBI Taxonomy" id="742737"/>
    <lineage>
        <taxon>Bacteria</taxon>
        <taxon>Bacillati</taxon>
        <taxon>Bacillota</taxon>
        <taxon>Clostridia</taxon>
        <taxon>Lachnospirales</taxon>
        <taxon>Lachnospiraceae</taxon>
        <taxon>Hungatella</taxon>
    </lineage>
</organism>
<dbReference type="HAMAP" id="MF_00272">
    <property type="entry name" value="GcvH"/>
    <property type="match status" value="1"/>
</dbReference>
<proteinExistence type="inferred from homology"/>
<dbReference type="RefSeq" id="WP_006780258.1">
    <property type="nucleotide sequence ID" value="NZ_CP040506.1"/>
</dbReference>
<sequence>MNYPKELRYARTHEWVKMEGDTAVVGLSDYAQNELGDLVFVNLPEVGDQVDAGETFGDVESVKAVSDLNSPVTGTVTEVNEELLDAPELINSDPYGAWLIKVEPVEAESDLLDADAYEALINEEN</sequence>
<dbReference type="HOGENOM" id="CLU_097408_2_2_9"/>
<dbReference type="InterPro" id="IPR000089">
    <property type="entry name" value="Biotin_lipoyl"/>
</dbReference>
<reference evidence="6 7" key="1">
    <citation type="submission" date="2011-08" db="EMBL/GenBank/DDBJ databases">
        <title>The Genome Sequence of Clostridium hathewayi WAL-18680.</title>
        <authorList>
            <consortium name="The Broad Institute Genome Sequencing Platform"/>
            <person name="Earl A."/>
            <person name="Ward D."/>
            <person name="Feldgarden M."/>
            <person name="Gevers D."/>
            <person name="Finegold S.M."/>
            <person name="Summanen P.H."/>
            <person name="Molitoris D.R."/>
            <person name="Song M."/>
            <person name="Daigneault M."/>
            <person name="Allen-Vercoe E."/>
            <person name="Young S.K."/>
            <person name="Zeng Q."/>
            <person name="Gargeya S."/>
            <person name="Fitzgerald M."/>
            <person name="Haas B."/>
            <person name="Abouelleil A."/>
            <person name="Alvarado L."/>
            <person name="Arachchi H.M."/>
            <person name="Berlin A."/>
            <person name="Brown A."/>
            <person name="Chapman S.B."/>
            <person name="Chen Z."/>
            <person name="Dunbar C."/>
            <person name="Freedman E."/>
            <person name="Gearin G."/>
            <person name="Gellesch M."/>
            <person name="Goldberg J."/>
            <person name="Griggs A."/>
            <person name="Gujja S."/>
            <person name="Heiman D."/>
            <person name="Howarth C."/>
            <person name="Larson L."/>
            <person name="Lui A."/>
            <person name="MacDonald P.J.P."/>
            <person name="Montmayeur A."/>
            <person name="Murphy C."/>
            <person name="Neiman D."/>
            <person name="Pearson M."/>
            <person name="Priest M."/>
            <person name="Roberts A."/>
            <person name="Saif S."/>
            <person name="Shea T."/>
            <person name="Shenoy N."/>
            <person name="Sisk P."/>
            <person name="Stolte C."/>
            <person name="Sykes S."/>
            <person name="Wortman J."/>
            <person name="Nusbaum C."/>
            <person name="Birren B."/>
        </authorList>
    </citation>
    <scope>NUCLEOTIDE SEQUENCE [LARGE SCALE GENOMIC DNA]</scope>
    <source>
        <strain evidence="6 7">WAL-18680</strain>
    </source>
</reference>
<dbReference type="NCBIfam" id="NF002270">
    <property type="entry name" value="PRK01202.1"/>
    <property type="match status" value="1"/>
</dbReference>
<dbReference type="InterPro" id="IPR017453">
    <property type="entry name" value="GCV_H_sub"/>
</dbReference>
<feature type="domain" description="Lipoyl-binding" evidence="5">
    <location>
        <begin position="22"/>
        <end position="103"/>
    </location>
</feature>
<dbReference type="AlphaFoldDB" id="G5IFK0"/>
<dbReference type="Gene3D" id="2.40.50.100">
    <property type="match status" value="1"/>
</dbReference>
<evidence type="ECO:0000313" key="6">
    <source>
        <dbReference type="EMBL" id="EHI59783.1"/>
    </source>
</evidence>
<dbReference type="NCBIfam" id="TIGR00527">
    <property type="entry name" value="gcvH"/>
    <property type="match status" value="1"/>
</dbReference>
<keyword evidence="7" id="KW-1185">Reference proteome</keyword>
<dbReference type="SUPFAM" id="SSF51230">
    <property type="entry name" value="Single hybrid motif"/>
    <property type="match status" value="1"/>
</dbReference>
<gene>
    <name evidence="3" type="primary">gcvH</name>
    <name evidence="6" type="ORF">HMPREF9473_02278</name>
</gene>
<evidence type="ECO:0000256" key="2">
    <source>
        <dbReference type="ARBA" id="ARBA00022823"/>
    </source>
</evidence>
<comment type="subunit">
    <text evidence="3">The glycine cleavage system is composed of four proteins: P, T, L and H.</text>
</comment>
<dbReference type="EMBL" id="ADLN01000046">
    <property type="protein sequence ID" value="EHI59783.1"/>
    <property type="molecule type" value="Genomic_DNA"/>
</dbReference>
<evidence type="ECO:0000256" key="4">
    <source>
        <dbReference type="PIRSR" id="PIRSR617453-50"/>
    </source>
</evidence>
<dbReference type="OrthoDB" id="9796712at2"/>
<name>G5IFK0_9FIRM</name>
<dbReference type="PANTHER" id="PTHR11715:SF3">
    <property type="entry name" value="GLYCINE CLEAVAGE SYSTEM H PROTEIN-RELATED"/>
    <property type="match status" value="1"/>
</dbReference>
<dbReference type="GO" id="GO:0019464">
    <property type="term" value="P:glycine decarboxylation via glycine cleavage system"/>
    <property type="evidence" value="ECO:0007669"/>
    <property type="project" value="UniProtKB-UniRule"/>
</dbReference>
<dbReference type="Pfam" id="PF01597">
    <property type="entry name" value="GCV_H"/>
    <property type="match status" value="1"/>
</dbReference>
<dbReference type="InterPro" id="IPR033753">
    <property type="entry name" value="GCV_H/Fam206"/>
</dbReference>
<dbReference type="PANTHER" id="PTHR11715">
    <property type="entry name" value="GLYCINE CLEAVAGE SYSTEM H PROTEIN"/>
    <property type="match status" value="1"/>
</dbReference>
<dbReference type="PATRIC" id="fig|742737.3.peg.2303"/>
<comment type="similarity">
    <text evidence="1 3">Belongs to the GcvH family.</text>
</comment>
<dbReference type="GO" id="GO:0005829">
    <property type="term" value="C:cytosol"/>
    <property type="evidence" value="ECO:0007669"/>
    <property type="project" value="TreeGrafter"/>
</dbReference>
<dbReference type="CDD" id="cd06848">
    <property type="entry name" value="GCS_H"/>
    <property type="match status" value="1"/>
</dbReference>
<dbReference type="PROSITE" id="PS50968">
    <property type="entry name" value="BIOTINYL_LIPOYL"/>
    <property type="match status" value="1"/>
</dbReference>
<dbReference type="Proteomes" id="UP000005384">
    <property type="component" value="Unassembled WGS sequence"/>
</dbReference>
<keyword evidence="2 3" id="KW-0450">Lipoyl</keyword>
<dbReference type="InterPro" id="IPR002930">
    <property type="entry name" value="GCV_H"/>
</dbReference>
<dbReference type="PROSITE" id="PS00189">
    <property type="entry name" value="LIPOYL"/>
    <property type="match status" value="1"/>
</dbReference>
<dbReference type="GO" id="GO:0005960">
    <property type="term" value="C:glycine cleavage complex"/>
    <property type="evidence" value="ECO:0007669"/>
    <property type="project" value="InterPro"/>
</dbReference>
<evidence type="ECO:0000313" key="7">
    <source>
        <dbReference type="Proteomes" id="UP000005384"/>
    </source>
</evidence>
<evidence type="ECO:0000256" key="1">
    <source>
        <dbReference type="ARBA" id="ARBA00009249"/>
    </source>
</evidence>